<feature type="compositionally biased region" description="Basic and acidic residues" evidence="1">
    <location>
        <begin position="600"/>
        <end position="613"/>
    </location>
</feature>
<dbReference type="GeneID" id="55998845"/>
<feature type="compositionally biased region" description="Basic residues" evidence="1">
    <location>
        <begin position="1"/>
        <end position="11"/>
    </location>
</feature>
<feature type="compositionally biased region" description="Acidic residues" evidence="1">
    <location>
        <begin position="425"/>
        <end position="453"/>
    </location>
</feature>
<dbReference type="AlphaFoldDB" id="A0A7H8RCT3"/>
<feature type="region of interest" description="Disordered" evidence="1">
    <location>
        <begin position="577"/>
        <end position="622"/>
    </location>
</feature>
<proteinExistence type="predicted"/>
<keyword evidence="4" id="KW-1185">Reference proteome</keyword>
<dbReference type="InterPro" id="IPR025451">
    <property type="entry name" value="DUF4211"/>
</dbReference>
<protein>
    <recommendedName>
        <fullName evidence="2">DUF4211 domain-containing protein</fullName>
    </recommendedName>
</protein>
<organism evidence="3 4">
    <name type="scientific">Talaromyces rugulosus</name>
    <name type="common">Penicillium rugulosum</name>
    <dbReference type="NCBI Taxonomy" id="121627"/>
    <lineage>
        <taxon>Eukaryota</taxon>
        <taxon>Fungi</taxon>
        <taxon>Dikarya</taxon>
        <taxon>Ascomycota</taxon>
        <taxon>Pezizomycotina</taxon>
        <taxon>Eurotiomycetes</taxon>
        <taxon>Eurotiomycetidae</taxon>
        <taxon>Eurotiales</taxon>
        <taxon>Trichocomaceae</taxon>
        <taxon>Talaromyces</taxon>
        <taxon>Talaromyces sect. Islandici</taxon>
    </lineage>
</organism>
<dbReference type="Pfam" id="PF13926">
    <property type="entry name" value="DUF4211"/>
    <property type="match status" value="1"/>
</dbReference>
<feature type="compositionally biased region" description="Basic residues" evidence="1">
    <location>
        <begin position="273"/>
        <end position="282"/>
    </location>
</feature>
<feature type="compositionally biased region" description="Low complexity" evidence="1">
    <location>
        <begin position="69"/>
        <end position="85"/>
    </location>
</feature>
<accession>A0A7H8RCT3</accession>
<dbReference type="Proteomes" id="UP000509510">
    <property type="component" value="Chromosome VI"/>
</dbReference>
<evidence type="ECO:0000313" key="3">
    <source>
        <dbReference type="EMBL" id="QKX64194.1"/>
    </source>
</evidence>
<feature type="domain" description="DUF4211" evidence="2">
    <location>
        <begin position="445"/>
        <end position="578"/>
    </location>
</feature>
<evidence type="ECO:0000259" key="2">
    <source>
        <dbReference type="Pfam" id="PF13926"/>
    </source>
</evidence>
<evidence type="ECO:0000313" key="4">
    <source>
        <dbReference type="Proteomes" id="UP000509510"/>
    </source>
</evidence>
<dbReference type="EMBL" id="CP055903">
    <property type="protein sequence ID" value="QKX64194.1"/>
    <property type="molecule type" value="Genomic_DNA"/>
</dbReference>
<dbReference type="OrthoDB" id="21499at2759"/>
<feature type="compositionally biased region" description="Acidic residues" evidence="1">
    <location>
        <begin position="331"/>
        <end position="341"/>
    </location>
</feature>
<feature type="region of interest" description="Disordered" evidence="1">
    <location>
        <begin position="1"/>
        <end position="454"/>
    </location>
</feature>
<feature type="compositionally biased region" description="Acidic residues" evidence="1">
    <location>
        <begin position="387"/>
        <end position="406"/>
    </location>
</feature>
<gene>
    <name evidence="3" type="ORF">TRUGW13939_11367</name>
</gene>
<dbReference type="GO" id="GO:0005634">
    <property type="term" value="C:nucleus"/>
    <property type="evidence" value="ECO:0007669"/>
    <property type="project" value="TreeGrafter"/>
</dbReference>
<name>A0A7H8RCT3_TALRU</name>
<dbReference type="KEGG" id="trg:TRUGW13939_11367"/>
<sequence length="714" mass="80811">MPRTYGKKKQQTRLTFAPIVETSSPPPGEADTFHSSPLRPARIRYSHPSSFSSKRDMVVKGQLQLEDYSAASKSRRNAPSASSSSDEGQVMTSNTPSKSKQKHSSSSSSRHSVKEEHGESSSEGEVVQSSKRRRPFTIVVPDDSESDQKPQPSTSRKQKRKEKDTTSKIAKSSRRRGSSKKADDTDQSEYSAPKTRSILGTKRQLSSSGGSPPRKKSLLVDLTELAESETSDADALVTAPPSSRKRITATPKRSQDLFVVEEDDSESDIVPVSRKRNTPKGKQKVEDDDDDSSDDVVTSTPARRILRRSPHTPRGPPMGSQKTPLSRQDELDIQEDLEDLMDTAVKQSRTRGAPVNSERSKRQRHLDLLRRRRAGQKDSTNAADSTDASEEEESDDEDDHAADDSADAVSFPKINIYDYHKNGDDDSDVESELNADEDLDQDDASFVDADDDDKMGVPAASVPFEFSRHRTKQPRQCFRDVVEWMVHNKLNPAFERHDDIYQFAFRKLDDEVVGRAGSQLISSVWNTDFCNALRARPYIDDTSFPISDFYNCAACNRTKHPASSDIRLFGEPYSEETLEPLVESDDDDEEEDDEEEEEERQNRAKRPDRDREGNPLPPEDQHFYLGKHCKANAVLTHTLLHWRFNLYEWVVDYLDAKEGFSDPQRSVERETLSRRKRAKMANKVVDTMDKDGEIQRLWRDFHHTLKVAREKTGI</sequence>
<feature type="compositionally biased region" description="Polar residues" evidence="1">
    <location>
        <begin position="86"/>
        <end position="96"/>
    </location>
</feature>
<evidence type="ECO:0000256" key="1">
    <source>
        <dbReference type="SAM" id="MobiDB-lite"/>
    </source>
</evidence>
<dbReference type="RefSeq" id="XP_035350368.1">
    <property type="nucleotide sequence ID" value="XM_035494475.1"/>
</dbReference>
<dbReference type="PANTHER" id="PTHR14689:SF0">
    <property type="entry name" value="COILED-COIL DOMAIN-CONTAINING PROTEIN 82"/>
    <property type="match status" value="1"/>
</dbReference>
<reference evidence="4" key="1">
    <citation type="submission" date="2020-06" db="EMBL/GenBank/DDBJ databases">
        <title>A chromosome-scale genome assembly of Talaromyces rugulosus W13939.</title>
        <authorList>
            <person name="Wang B."/>
            <person name="Guo L."/>
            <person name="Ye K."/>
            <person name="Wang L."/>
        </authorList>
    </citation>
    <scope>NUCLEOTIDE SEQUENCE [LARGE SCALE GENOMIC DNA]</scope>
    <source>
        <strain evidence="4">W13939</strain>
    </source>
</reference>
<feature type="compositionally biased region" description="Acidic residues" evidence="1">
    <location>
        <begin position="577"/>
        <end position="599"/>
    </location>
</feature>
<dbReference type="PANTHER" id="PTHR14689">
    <property type="entry name" value="PHORBOL-ESTER_DAG-TYPE DOMAIN-CONTAINING PROTEIN"/>
    <property type="match status" value="1"/>
</dbReference>